<accession>A0A1M6VZA4</accession>
<dbReference type="InterPro" id="IPR009351">
    <property type="entry name" value="AlkZ-like"/>
</dbReference>
<dbReference type="EMBL" id="FRAP01000013">
    <property type="protein sequence ID" value="SHK86777.1"/>
    <property type="molecule type" value="Genomic_DNA"/>
</dbReference>
<organism evidence="1 2">
    <name type="scientific">Pseudonocardia thermophila</name>
    <dbReference type="NCBI Taxonomy" id="1848"/>
    <lineage>
        <taxon>Bacteria</taxon>
        <taxon>Bacillati</taxon>
        <taxon>Actinomycetota</taxon>
        <taxon>Actinomycetes</taxon>
        <taxon>Pseudonocardiales</taxon>
        <taxon>Pseudonocardiaceae</taxon>
        <taxon>Pseudonocardia</taxon>
    </lineage>
</organism>
<dbReference type="OrthoDB" id="9148135at2"/>
<dbReference type="Pfam" id="PF06224">
    <property type="entry name" value="AlkZ-like"/>
    <property type="match status" value="1"/>
</dbReference>
<keyword evidence="1" id="KW-0238">DNA-binding</keyword>
<dbReference type="STRING" id="1848.SAMN05443637_113141"/>
<protein>
    <submittedName>
        <fullName evidence="1">Winged helix DNA-binding domain-containing protein</fullName>
    </submittedName>
</protein>
<dbReference type="PANTHER" id="PTHR38479">
    <property type="entry name" value="LMO0824 PROTEIN"/>
    <property type="match status" value="1"/>
</dbReference>
<dbReference type="Proteomes" id="UP000184363">
    <property type="component" value="Unassembled WGS sequence"/>
</dbReference>
<keyword evidence="2" id="KW-1185">Reference proteome</keyword>
<sequence length="362" mass="39639">MSWPGRLSEVADDLLTARALNRAVLARQLLLDRSSLPVPQAVEAVAGLQTQYAPSGYIALWSRLAGFRRADLTEALHAGAVVQSWAMRCTIHMTSAADHPVLCAAVREARRAWWRRTVIGRQEVTEDDLVAAAGAVRGYLAAGPLKQAEIQRRLAEDGFGKAVWPGVQLWVELVRVPPAGTWEQPRAHLYGLAPDPDPEPDVAAARAHLVRRYLRGFGPASTKDVASFCGWTVTEARAVLAGMELRRFRDESGGELLDVPDAPLPDPEMPAPVRFIGQWEAILLAHARRAQVLPEQHRGKVFSTTMPRSVPTFLVDGQVAGTWRFDEERAAVGWEPFAPLPASAVVEVAAEAERLTEFHRAG</sequence>
<dbReference type="GO" id="GO:0003677">
    <property type="term" value="F:DNA binding"/>
    <property type="evidence" value="ECO:0007669"/>
    <property type="project" value="UniProtKB-KW"/>
</dbReference>
<dbReference type="PANTHER" id="PTHR38479:SF2">
    <property type="entry name" value="WINGED HELIX DNA-BINDING DOMAIN-CONTAINING PROTEIN"/>
    <property type="match status" value="1"/>
</dbReference>
<evidence type="ECO:0000313" key="1">
    <source>
        <dbReference type="EMBL" id="SHK86777.1"/>
    </source>
</evidence>
<proteinExistence type="predicted"/>
<evidence type="ECO:0000313" key="2">
    <source>
        <dbReference type="Proteomes" id="UP000184363"/>
    </source>
</evidence>
<reference evidence="1 2" key="1">
    <citation type="submission" date="2016-11" db="EMBL/GenBank/DDBJ databases">
        <authorList>
            <person name="Jaros S."/>
            <person name="Januszkiewicz K."/>
            <person name="Wedrychowicz H."/>
        </authorList>
    </citation>
    <scope>NUCLEOTIDE SEQUENCE [LARGE SCALE GENOMIC DNA]</scope>
    <source>
        <strain evidence="1 2">DSM 43832</strain>
    </source>
</reference>
<gene>
    <name evidence="1" type="ORF">SAMN05443637_113141</name>
</gene>
<name>A0A1M6VZA4_PSETH</name>
<dbReference type="AlphaFoldDB" id="A0A1M6VZA4"/>